<feature type="binding site" evidence="2">
    <location>
        <position position="324"/>
    </location>
    <ligand>
        <name>Zn(2+)</name>
        <dbReference type="ChEBI" id="CHEBI:29105"/>
        <note>catalytic</note>
    </ligand>
</feature>
<keyword evidence="2" id="KW-0479">Metal-binding</keyword>
<proteinExistence type="predicted"/>
<dbReference type="AlphaFoldDB" id="A0A3M8CHU0"/>
<dbReference type="Pfam" id="PF01433">
    <property type="entry name" value="Peptidase_M1"/>
    <property type="match status" value="1"/>
</dbReference>
<feature type="active site" description="Proton acceptor" evidence="1">
    <location>
        <position position="325"/>
    </location>
</feature>
<comment type="cofactor">
    <cofactor evidence="2">
        <name>Zn(2+)</name>
        <dbReference type="ChEBI" id="CHEBI:29105"/>
    </cofactor>
    <text evidence="2">Binds 1 zinc ion per subunit.</text>
</comment>
<dbReference type="GO" id="GO:0008237">
    <property type="term" value="F:metallopeptidase activity"/>
    <property type="evidence" value="ECO:0007669"/>
    <property type="project" value="InterPro"/>
</dbReference>
<dbReference type="Gene3D" id="1.10.390.10">
    <property type="entry name" value="Neutral Protease Domain 2"/>
    <property type="match status" value="1"/>
</dbReference>
<comment type="caution">
    <text evidence="4">The sequence shown here is derived from an EMBL/GenBank/DDBJ whole genome shotgun (WGS) entry which is preliminary data.</text>
</comment>
<dbReference type="InterPro" id="IPR034015">
    <property type="entry name" value="M1_LTA4H"/>
</dbReference>
<evidence type="ECO:0000313" key="5">
    <source>
        <dbReference type="Proteomes" id="UP000282028"/>
    </source>
</evidence>
<evidence type="ECO:0000256" key="1">
    <source>
        <dbReference type="PIRSR" id="PIRSR634015-1"/>
    </source>
</evidence>
<name>A0A3M8CHU0_9BACL</name>
<organism evidence="4 5">
    <name type="scientific">Brevibacillus invocatus</name>
    <dbReference type="NCBI Taxonomy" id="173959"/>
    <lineage>
        <taxon>Bacteria</taxon>
        <taxon>Bacillati</taxon>
        <taxon>Bacillota</taxon>
        <taxon>Bacilli</taxon>
        <taxon>Bacillales</taxon>
        <taxon>Paenibacillaceae</taxon>
        <taxon>Brevibacillus</taxon>
    </lineage>
</organism>
<keyword evidence="5" id="KW-1185">Reference proteome</keyword>
<dbReference type="PANTHER" id="PTHR45726:SF3">
    <property type="entry name" value="LEUKOTRIENE A-4 HYDROLASE"/>
    <property type="match status" value="1"/>
</dbReference>
<dbReference type="PANTHER" id="PTHR45726">
    <property type="entry name" value="LEUKOTRIENE A-4 HYDROLASE"/>
    <property type="match status" value="1"/>
</dbReference>
<feature type="binding site" evidence="2">
    <location>
        <position position="347"/>
    </location>
    <ligand>
        <name>Zn(2+)</name>
        <dbReference type="ChEBI" id="CHEBI:29105"/>
        <note>catalytic</note>
    </ligand>
</feature>
<dbReference type="OrthoDB" id="9814383at2"/>
<dbReference type="InterPro" id="IPR014782">
    <property type="entry name" value="Peptidase_M1_dom"/>
</dbReference>
<dbReference type="EMBL" id="RHHR01000015">
    <property type="protein sequence ID" value="RNB74395.1"/>
    <property type="molecule type" value="Genomic_DNA"/>
</dbReference>
<dbReference type="Proteomes" id="UP000282028">
    <property type="component" value="Unassembled WGS sequence"/>
</dbReference>
<protein>
    <submittedName>
        <fullName evidence="4">M1 family peptidase</fullName>
    </submittedName>
</protein>
<sequence>MVLFCTATVFPSVTSGEELPGKNRYRANVQIDPLSKHVEGSITILFRPQDPSQVYLHVYPYAFAEKKQGEQWEQLLGKDALPGAYAITKLSVEGHPVEPKRQGTLLEVSLELAKDAVEKAGQVRLELHFEMTLPRNNGRMSYDDHALWLGNWLPVLAVHDKQGWNLEPYEPIGDPFYSENADYQIQVTLPDHYQLASTAADQEAMIKATAQGQKTYQLEAGDVRDFALVIMDQTYQILETKADHTQVRTWFRSSDNAVAAKRQHEAAWQSLAYFNSQFGAYPYREFDVVRTGGAINGMEYPAIVFVDGSHFFSERESTIHTVVHETAHQWFYGIVGNNQWRDAWLDEGLTEYAAIAFLSAKDPQYEAYRVWDRMLRGTTVSSYIEANLRPWQPLSAFPDNRSYGDLVYSRPFSMMWMLRDAWGEKKLHAFLKAYVRTYRFGVATGEDWIALLTAEAGADAKDFIDYWLYLNPKKRTAAENWLEKQRQ</sequence>
<dbReference type="InterPro" id="IPR027268">
    <property type="entry name" value="Peptidase_M4/M1_CTD_sf"/>
</dbReference>
<accession>A0A3M8CHU0</accession>
<evidence type="ECO:0000313" key="4">
    <source>
        <dbReference type="EMBL" id="RNB74395.1"/>
    </source>
</evidence>
<reference evidence="4 5" key="1">
    <citation type="submission" date="2018-10" db="EMBL/GenBank/DDBJ databases">
        <title>Phylogenomics of Brevibacillus.</title>
        <authorList>
            <person name="Dunlap C."/>
        </authorList>
    </citation>
    <scope>NUCLEOTIDE SEQUENCE [LARGE SCALE GENOMIC DNA]</scope>
    <source>
        <strain evidence="4 5">JCM 12215</strain>
    </source>
</reference>
<dbReference type="GO" id="GO:0008270">
    <property type="term" value="F:zinc ion binding"/>
    <property type="evidence" value="ECO:0007669"/>
    <property type="project" value="InterPro"/>
</dbReference>
<gene>
    <name evidence="4" type="ORF">EDM52_10605</name>
</gene>
<dbReference type="CDD" id="cd09604">
    <property type="entry name" value="M1_APN_like"/>
    <property type="match status" value="1"/>
</dbReference>
<keyword evidence="2" id="KW-0862">Zinc</keyword>
<feature type="active site" description="Proton donor" evidence="1">
    <location>
        <position position="408"/>
    </location>
</feature>
<evidence type="ECO:0000256" key="2">
    <source>
        <dbReference type="PIRSR" id="PIRSR634015-3"/>
    </source>
</evidence>
<feature type="binding site" evidence="2">
    <location>
        <position position="328"/>
    </location>
    <ligand>
        <name>Zn(2+)</name>
        <dbReference type="ChEBI" id="CHEBI:29105"/>
        <note>catalytic</note>
    </ligand>
</feature>
<feature type="domain" description="Peptidase M1 membrane alanine aminopeptidase" evidence="3">
    <location>
        <begin position="265"/>
        <end position="467"/>
    </location>
</feature>
<dbReference type="SUPFAM" id="SSF55486">
    <property type="entry name" value="Metalloproteases ('zincins'), catalytic domain"/>
    <property type="match status" value="1"/>
</dbReference>
<evidence type="ECO:0000259" key="3">
    <source>
        <dbReference type="Pfam" id="PF01433"/>
    </source>
</evidence>
<dbReference type="RefSeq" id="WP_122909254.1">
    <property type="nucleotide sequence ID" value="NZ_CBCSBE010000035.1"/>
</dbReference>